<dbReference type="CDD" id="cd02199">
    <property type="entry name" value="YjgF_YER057c_UK114_like_1"/>
    <property type="match status" value="1"/>
</dbReference>
<dbReference type="KEGG" id="hdt:HYPDE_35248"/>
<name>N0BDY8_9HYPH</name>
<dbReference type="Pfam" id="PF14588">
    <property type="entry name" value="YjgF_endoribonc"/>
    <property type="match status" value="1"/>
</dbReference>
<keyword evidence="3" id="KW-1185">Reference proteome</keyword>
<reference evidence="2 3" key="1">
    <citation type="journal article" date="2013" name="Genome Announc.">
        <title>Genome sequences for three denitrifying bacterial strains isolated from a uranium- and nitrate-contaminated subsurface environment.</title>
        <authorList>
            <person name="Venkatramanan R."/>
            <person name="Prakash O."/>
            <person name="Woyke T."/>
            <person name="Chain P."/>
            <person name="Goodwin L.A."/>
            <person name="Watson D."/>
            <person name="Brooks S."/>
            <person name="Kostka J.E."/>
            <person name="Green S.J."/>
        </authorList>
    </citation>
    <scope>NUCLEOTIDE SEQUENCE [LARGE SCALE GENOMIC DNA]</scope>
    <source>
        <strain evidence="2 3">1NES1</strain>
    </source>
</reference>
<dbReference type="RefSeq" id="WP_015598740.1">
    <property type="nucleotide sequence ID" value="NC_021172.1"/>
</dbReference>
<feature type="domain" description="Endoribonuclease L-PSP/chorismate mutase-like" evidence="1">
    <location>
        <begin position="5"/>
        <end position="143"/>
    </location>
</feature>
<organism evidence="2 3">
    <name type="scientific">Hyphomicrobium denitrificans 1NES1</name>
    <dbReference type="NCBI Taxonomy" id="670307"/>
    <lineage>
        <taxon>Bacteria</taxon>
        <taxon>Pseudomonadati</taxon>
        <taxon>Pseudomonadota</taxon>
        <taxon>Alphaproteobacteria</taxon>
        <taxon>Hyphomicrobiales</taxon>
        <taxon>Hyphomicrobiaceae</taxon>
        <taxon>Hyphomicrobium</taxon>
    </lineage>
</organism>
<dbReference type="OrthoDB" id="9806350at2"/>
<sequence length="153" mass="15868">MSDVEQRLADLGLKLPEAPQPVANYVPHIVSGNQLFISGQIAKDDAGRVLTGLLGADVSIEDGRTAARYAALSLLAQAKAALGSLDRVVQVLRVTGFVASAPGFYEQPAVINGASDLLVAALGDAGRHTRSAVGVANLPLNTCVEIDAILKIR</sequence>
<dbReference type="InterPro" id="IPR013813">
    <property type="entry name" value="Endoribo_LPSP/chorism_mut-like"/>
</dbReference>
<accession>N0BDY8</accession>
<dbReference type="HOGENOM" id="CLU_104845_0_1_5"/>
<dbReference type="Proteomes" id="UP000005952">
    <property type="component" value="Chromosome"/>
</dbReference>
<dbReference type="SUPFAM" id="SSF55298">
    <property type="entry name" value="YjgF-like"/>
    <property type="match status" value="1"/>
</dbReference>
<dbReference type="PANTHER" id="PTHR43760">
    <property type="entry name" value="ENDORIBONUCLEASE-RELATED"/>
    <property type="match status" value="1"/>
</dbReference>
<evidence type="ECO:0000313" key="3">
    <source>
        <dbReference type="Proteomes" id="UP000005952"/>
    </source>
</evidence>
<dbReference type="InterPro" id="IPR035959">
    <property type="entry name" value="RutC-like_sf"/>
</dbReference>
<proteinExistence type="predicted"/>
<gene>
    <name evidence="2" type="ORF">HYPDE_35248</name>
</gene>
<dbReference type="eggNOG" id="COG0251">
    <property type="taxonomic scope" value="Bacteria"/>
</dbReference>
<protein>
    <submittedName>
        <fullName evidence="2">Endoribonuclease L-PSP</fullName>
    </submittedName>
</protein>
<dbReference type="Gene3D" id="3.30.1330.40">
    <property type="entry name" value="RutC-like"/>
    <property type="match status" value="1"/>
</dbReference>
<dbReference type="AlphaFoldDB" id="N0BDY8"/>
<evidence type="ECO:0000259" key="1">
    <source>
        <dbReference type="Pfam" id="PF14588"/>
    </source>
</evidence>
<dbReference type="EMBL" id="CP005587">
    <property type="protein sequence ID" value="AGK58721.1"/>
    <property type="molecule type" value="Genomic_DNA"/>
</dbReference>
<dbReference type="PANTHER" id="PTHR43760:SF1">
    <property type="entry name" value="ENDORIBONUCLEASE L-PSP_CHORISMATE MUTASE-LIKE DOMAIN-CONTAINING PROTEIN"/>
    <property type="match status" value="1"/>
</dbReference>
<dbReference type="STRING" id="670307.HYPDE_35248"/>
<evidence type="ECO:0000313" key="2">
    <source>
        <dbReference type="EMBL" id="AGK58721.1"/>
    </source>
</evidence>